<name>A0A6G1PM28_CHAAH</name>
<organism evidence="2 3">
    <name type="scientific">Channa argus</name>
    <name type="common">Northern snakehead</name>
    <name type="synonym">Ophicephalus argus</name>
    <dbReference type="NCBI Taxonomy" id="215402"/>
    <lineage>
        <taxon>Eukaryota</taxon>
        <taxon>Metazoa</taxon>
        <taxon>Chordata</taxon>
        <taxon>Craniata</taxon>
        <taxon>Vertebrata</taxon>
        <taxon>Euteleostomi</taxon>
        <taxon>Actinopterygii</taxon>
        <taxon>Neopterygii</taxon>
        <taxon>Teleostei</taxon>
        <taxon>Neoteleostei</taxon>
        <taxon>Acanthomorphata</taxon>
        <taxon>Anabantaria</taxon>
        <taxon>Anabantiformes</taxon>
        <taxon>Channoidei</taxon>
        <taxon>Channidae</taxon>
        <taxon>Channa</taxon>
    </lineage>
</organism>
<sequence length="145" mass="15617">MSPRCVMCRLISMTTSTGGQSPAGARKSGRHTVKAADSRKRQREQDSSSIVLEESPQRLLCEDADVPLEWSSSPQPSTTSPQARLDGVLLEVSAAPQEAAGSQQEDQSTDLQDPVDDGIVSLSLWPTPLLVPVQWSSSLTLRRCG</sequence>
<dbReference type="AlphaFoldDB" id="A0A6G1PM28"/>
<protein>
    <submittedName>
        <fullName evidence="2">Uncharacterized protein</fullName>
    </submittedName>
</protein>
<evidence type="ECO:0000313" key="2">
    <source>
        <dbReference type="EMBL" id="KAF3691360.1"/>
    </source>
</evidence>
<feature type="region of interest" description="Disordered" evidence="1">
    <location>
        <begin position="15"/>
        <end position="56"/>
    </location>
</feature>
<proteinExistence type="predicted"/>
<evidence type="ECO:0000256" key="1">
    <source>
        <dbReference type="SAM" id="MobiDB-lite"/>
    </source>
</evidence>
<reference evidence="3" key="2">
    <citation type="submission" date="2019-02" db="EMBL/GenBank/DDBJ databases">
        <title>Opniocepnalus argus Var Kimnra genome.</title>
        <authorList>
            <person name="Zhou C."/>
            <person name="Xiao S."/>
        </authorList>
    </citation>
    <scope>NUCLEOTIDE SEQUENCE [LARGE SCALE GENOMIC DNA]</scope>
</reference>
<feature type="region of interest" description="Disordered" evidence="1">
    <location>
        <begin position="65"/>
        <end position="84"/>
    </location>
</feature>
<reference evidence="2 3" key="1">
    <citation type="submission" date="2019-02" db="EMBL/GenBank/DDBJ databases">
        <title>Opniocepnalus argus genome.</title>
        <authorList>
            <person name="Zhou C."/>
            <person name="Xiao S."/>
        </authorList>
    </citation>
    <scope>NUCLEOTIDE SEQUENCE [LARGE SCALE GENOMIC DNA]</scope>
    <source>
        <strain evidence="2">OARG1902GOOAL</strain>
        <tissue evidence="2">Muscle</tissue>
    </source>
</reference>
<feature type="compositionally biased region" description="Low complexity" evidence="1">
    <location>
        <begin position="71"/>
        <end position="82"/>
    </location>
</feature>
<feature type="region of interest" description="Disordered" evidence="1">
    <location>
        <begin position="96"/>
        <end position="115"/>
    </location>
</feature>
<accession>A0A6G1PM28</accession>
<feature type="compositionally biased region" description="Basic and acidic residues" evidence="1">
    <location>
        <begin position="34"/>
        <end position="46"/>
    </location>
</feature>
<evidence type="ECO:0000313" key="3">
    <source>
        <dbReference type="Proteomes" id="UP000503349"/>
    </source>
</evidence>
<keyword evidence="3" id="KW-1185">Reference proteome</keyword>
<dbReference type="Proteomes" id="UP000503349">
    <property type="component" value="Chromosome 6"/>
</dbReference>
<dbReference type="EMBL" id="CM015717">
    <property type="protein sequence ID" value="KAF3691360.1"/>
    <property type="molecule type" value="Genomic_DNA"/>
</dbReference>
<gene>
    <name evidence="2" type="ORF">EXN66_Car007035</name>
</gene>
<feature type="compositionally biased region" description="Polar residues" evidence="1">
    <location>
        <begin position="100"/>
        <end position="111"/>
    </location>
</feature>